<protein>
    <submittedName>
        <fullName evidence="1">Uncharacterized protein</fullName>
    </submittedName>
</protein>
<name>X0S928_9ZZZZ</name>
<dbReference type="AlphaFoldDB" id="X0S928"/>
<sequence length="160" mass="18217">MNHVLNPPLFQGFANHVLLVQKTGKHVQQIMPASVRYVTAQEFQLPFQYLSQGITQIPCHTQIVAHNFGVQILKQVDNRISPRPQFTSHIEIERRNQRPFEHLGLPAQRFILRSVCDKCHLGVVCHTSRGSVSMTIILTTRTVDIASYNDFRLRGIGFSS</sequence>
<organism evidence="1">
    <name type="scientific">marine sediment metagenome</name>
    <dbReference type="NCBI Taxonomy" id="412755"/>
    <lineage>
        <taxon>unclassified sequences</taxon>
        <taxon>metagenomes</taxon>
        <taxon>ecological metagenomes</taxon>
    </lineage>
</organism>
<evidence type="ECO:0000313" key="1">
    <source>
        <dbReference type="EMBL" id="GAF71701.1"/>
    </source>
</evidence>
<dbReference type="EMBL" id="BARS01004013">
    <property type="protein sequence ID" value="GAF71701.1"/>
    <property type="molecule type" value="Genomic_DNA"/>
</dbReference>
<gene>
    <name evidence="1" type="ORF">S01H1_07825</name>
</gene>
<comment type="caution">
    <text evidence="1">The sequence shown here is derived from an EMBL/GenBank/DDBJ whole genome shotgun (WGS) entry which is preliminary data.</text>
</comment>
<proteinExistence type="predicted"/>
<accession>X0S928</accession>
<reference evidence="1" key="1">
    <citation type="journal article" date="2014" name="Front. Microbiol.">
        <title>High frequency of phylogenetically diverse reductive dehalogenase-homologous genes in deep subseafloor sedimentary metagenomes.</title>
        <authorList>
            <person name="Kawai M."/>
            <person name="Futagami T."/>
            <person name="Toyoda A."/>
            <person name="Takaki Y."/>
            <person name="Nishi S."/>
            <person name="Hori S."/>
            <person name="Arai W."/>
            <person name="Tsubouchi T."/>
            <person name="Morono Y."/>
            <person name="Uchiyama I."/>
            <person name="Ito T."/>
            <person name="Fujiyama A."/>
            <person name="Inagaki F."/>
            <person name="Takami H."/>
        </authorList>
    </citation>
    <scope>NUCLEOTIDE SEQUENCE</scope>
    <source>
        <strain evidence="1">Expedition CK06-06</strain>
    </source>
</reference>